<evidence type="ECO:0000313" key="2">
    <source>
        <dbReference type="Proteomes" id="UP001162164"/>
    </source>
</evidence>
<gene>
    <name evidence="1" type="ORF">NQ317_014519</name>
</gene>
<dbReference type="Proteomes" id="UP001162164">
    <property type="component" value="Unassembled WGS sequence"/>
</dbReference>
<dbReference type="EMBL" id="JAPWTJ010000857">
    <property type="protein sequence ID" value="KAJ8975216.1"/>
    <property type="molecule type" value="Genomic_DNA"/>
</dbReference>
<accession>A0ABQ9JAK5</accession>
<organism evidence="1 2">
    <name type="scientific">Molorchus minor</name>
    <dbReference type="NCBI Taxonomy" id="1323400"/>
    <lineage>
        <taxon>Eukaryota</taxon>
        <taxon>Metazoa</taxon>
        <taxon>Ecdysozoa</taxon>
        <taxon>Arthropoda</taxon>
        <taxon>Hexapoda</taxon>
        <taxon>Insecta</taxon>
        <taxon>Pterygota</taxon>
        <taxon>Neoptera</taxon>
        <taxon>Endopterygota</taxon>
        <taxon>Coleoptera</taxon>
        <taxon>Polyphaga</taxon>
        <taxon>Cucujiformia</taxon>
        <taxon>Chrysomeloidea</taxon>
        <taxon>Cerambycidae</taxon>
        <taxon>Lamiinae</taxon>
        <taxon>Monochamini</taxon>
        <taxon>Molorchus</taxon>
    </lineage>
</organism>
<comment type="caution">
    <text evidence="1">The sequence shown here is derived from an EMBL/GenBank/DDBJ whole genome shotgun (WGS) entry which is preliminary data.</text>
</comment>
<keyword evidence="2" id="KW-1185">Reference proteome</keyword>
<protein>
    <submittedName>
        <fullName evidence="1">Uncharacterized protein</fullName>
    </submittedName>
</protein>
<sequence>MKSIENKYALLLSIWSGNIYILCYYQHQRIKIPSDGNRAKVLMLCGDKMLRSSCPLIVVKESAVLPASFNKQLSCGI</sequence>
<reference evidence="1" key="1">
    <citation type="journal article" date="2023" name="Insect Mol. Biol.">
        <title>Genome sequencing provides insights into the evolution of gene families encoding plant cell wall-degrading enzymes in longhorned beetles.</title>
        <authorList>
            <person name="Shin N.R."/>
            <person name="Okamura Y."/>
            <person name="Kirsch R."/>
            <person name="Pauchet Y."/>
        </authorList>
    </citation>
    <scope>NUCLEOTIDE SEQUENCE</scope>
    <source>
        <strain evidence="1">MMC_N1</strain>
    </source>
</reference>
<evidence type="ECO:0000313" key="1">
    <source>
        <dbReference type="EMBL" id="KAJ8975216.1"/>
    </source>
</evidence>
<name>A0ABQ9JAK5_9CUCU</name>
<proteinExistence type="predicted"/>